<evidence type="ECO:0000256" key="1">
    <source>
        <dbReference type="SAM" id="MobiDB-lite"/>
    </source>
</evidence>
<dbReference type="EMBL" id="QXGA01005933">
    <property type="protein sequence ID" value="KAE9065054.1"/>
    <property type="molecule type" value="Genomic_DNA"/>
</dbReference>
<feature type="region of interest" description="Disordered" evidence="1">
    <location>
        <begin position="85"/>
        <end position="104"/>
    </location>
</feature>
<accession>A0A6A3PYB6</accession>
<protein>
    <submittedName>
        <fullName evidence="2">Uncharacterized protein</fullName>
    </submittedName>
</protein>
<feature type="compositionally biased region" description="Basic and acidic residues" evidence="1">
    <location>
        <begin position="95"/>
        <end position="104"/>
    </location>
</feature>
<dbReference type="Proteomes" id="UP000440732">
    <property type="component" value="Unassembled WGS sequence"/>
</dbReference>
<dbReference type="AlphaFoldDB" id="A0A6A3PYB6"/>
<comment type="caution">
    <text evidence="2">The sequence shown here is derived from an EMBL/GenBank/DDBJ whole genome shotgun (WGS) entry which is preliminary data.</text>
</comment>
<reference evidence="2 3" key="1">
    <citation type="submission" date="2018-08" db="EMBL/GenBank/DDBJ databases">
        <title>Genomic investigation of the strawberry pathogen Phytophthora fragariae indicates pathogenicity is determined by transcriptional variation in three key races.</title>
        <authorList>
            <person name="Adams T.M."/>
            <person name="Armitage A.D."/>
            <person name="Sobczyk M.K."/>
            <person name="Bates H.J."/>
            <person name="Dunwell J.M."/>
            <person name="Nellist C.F."/>
            <person name="Harrison R.J."/>
        </authorList>
    </citation>
    <scope>NUCLEOTIDE SEQUENCE [LARGE SCALE GENOMIC DNA]</scope>
    <source>
        <strain evidence="2 3">NOV-5</strain>
    </source>
</reference>
<sequence>MGRGGRKVKGYSSRLGTRMQVSVGNPDAQGARGVPYCRAQADSGPYLLNGSADRSLQVVDGNETCRMTSDQRFGRYSAVRAARAGGPVGTTWGGEGEKMKPWEY</sequence>
<name>A0A6A3PYB6_9STRA</name>
<proteinExistence type="predicted"/>
<organism evidence="2 3">
    <name type="scientific">Phytophthora fragariae</name>
    <dbReference type="NCBI Taxonomy" id="53985"/>
    <lineage>
        <taxon>Eukaryota</taxon>
        <taxon>Sar</taxon>
        <taxon>Stramenopiles</taxon>
        <taxon>Oomycota</taxon>
        <taxon>Peronosporomycetes</taxon>
        <taxon>Peronosporales</taxon>
        <taxon>Peronosporaceae</taxon>
        <taxon>Phytophthora</taxon>
    </lineage>
</organism>
<evidence type="ECO:0000313" key="2">
    <source>
        <dbReference type="EMBL" id="KAE9065054.1"/>
    </source>
</evidence>
<evidence type="ECO:0000313" key="3">
    <source>
        <dbReference type="Proteomes" id="UP000440732"/>
    </source>
</evidence>
<gene>
    <name evidence="2" type="ORF">PF006_g30548</name>
</gene>
<feature type="region of interest" description="Disordered" evidence="1">
    <location>
        <begin position="1"/>
        <end position="32"/>
    </location>
</feature>